<dbReference type="SMART" id="SM00928">
    <property type="entry name" value="NADH_4Fe-4S"/>
    <property type="match status" value="1"/>
</dbReference>
<keyword evidence="9" id="KW-0411">Iron-sulfur</keyword>
<dbReference type="EC" id="1.6.99.5" evidence="11"/>
<comment type="cofactor">
    <cofactor evidence="1">
        <name>FMN</name>
        <dbReference type="ChEBI" id="CHEBI:58210"/>
    </cofactor>
</comment>
<evidence type="ECO:0000256" key="8">
    <source>
        <dbReference type="ARBA" id="ARBA00023004"/>
    </source>
</evidence>
<dbReference type="Pfam" id="PF10589">
    <property type="entry name" value="NADH_4Fe-4S"/>
    <property type="match status" value="1"/>
</dbReference>
<dbReference type="GO" id="GO:0010181">
    <property type="term" value="F:FMN binding"/>
    <property type="evidence" value="ECO:0007669"/>
    <property type="project" value="InterPro"/>
</dbReference>
<keyword evidence="11" id="KW-0560">Oxidoreductase</keyword>
<dbReference type="EMBL" id="CP001804">
    <property type="protein sequence ID" value="ACY14472.1"/>
    <property type="molecule type" value="Genomic_DNA"/>
</dbReference>
<dbReference type="Pfam" id="PF22461">
    <property type="entry name" value="SLBB_2"/>
    <property type="match status" value="1"/>
</dbReference>
<dbReference type="STRING" id="502025.Hoch_1925"/>
<evidence type="ECO:0000256" key="5">
    <source>
        <dbReference type="ARBA" id="ARBA00022630"/>
    </source>
</evidence>
<keyword evidence="6" id="KW-0288">FMN</keyword>
<dbReference type="HOGENOM" id="CLU_014881_0_1_7"/>
<dbReference type="FunFam" id="3.40.50.11540:FF:000001">
    <property type="entry name" value="NADH dehydrogenase [ubiquinone] flavoprotein 1, mitochondrial"/>
    <property type="match status" value="1"/>
</dbReference>
<evidence type="ECO:0000313" key="12">
    <source>
        <dbReference type="Proteomes" id="UP000001880"/>
    </source>
</evidence>
<evidence type="ECO:0000256" key="4">
    <source>
        <dbReference type="ARBA" id="ARBA00022485"/>
    </source>
</evidence>
<organism evidence="11 12">
    <name type="scientific">Haliangium ochraceum (strain DSM 14365 / JCM 11303 / SMP-2)</name>
    <dbReference type="NCBI Taxonomy" id="502025"/>
    <lineage>
        <taxon>Bacteria</taxon>
        <taxon>Pseudomonadati</taxon>
        <taxon>Myxococcota</taxon>
        <taxon>Polyangia</taxon>
        <taxon>Haliangiales</taxon>
        <taxon>Kofleriaceae</taxon>
        <taxon>Haliangium</taxon>
    </lineage>
</organism>
<dbReference type="InterPro" id="IPR037225">
    <property type="entry name" value="Nuo51_FMN-bd_sf"/>
</dbReference>
<dbReference type="InterPro" id="IPR050837">
    <property type="entry name" value="ComplexI_51kDa_subunit"/>
</dbReference>
<keyword evidence="7" id="KW-0479">Metal-binding</keyword>
<dbReference type="Gene3D" id="3.40.50.11540">
    <property type="entry name" value="NADH-ubiquinone oxidoreductase 51kDa subunit"/>
    <property type="match status" value="1"/>
</dbReference>
<dbReference type="InterPro" id="IPR037207">
    <property type="entry name" value="Nuop51_4Fe4S-bd_sf"/>
</dbReference>
<dbReference type="PANTHER" id="PTHR11780:SF10">
    <property type="entry name" value="NADH DEHYDROGENASE [UBIQUINONE] FLAVOPROTEIN 1, MITOCHONDRIAL"/>
    <property type="match status" value="1"/>
</dbReference>
<keyword evidence="12" id="KW-1185">Reference proteome</keyword>
<dbReference type="GO" id="GO:0003954">
    <property type="term" value="F:NADH dehydrogenase activity"/>
    <property type="evidence" value="ECO:0007669"/>
    <property type="project" value="TreeGrafter"/>
</dbReference>
<dbReference type="InterPro" id="IPR001949">
    <property type="entry name" value="NADH-UbQ_OxRdtase_51kDa_CS"/>
</dbReference>
<accession>D0LZ02</accession>
<dbReference type="PANTHER" id="PTHR11780">
    <property type="entry name" value="NADH-UBIQUINONE OXIDOREDUCTASE FLAVOPROTEIN 1 NDUFV1"/>
    <property type="match status" value="1"/>
</dbReference>
<evidence type="ECO:0000313" key="11">
    <source>
        <dbReference type="EMBL" id="ACY14472.1"/>
    </source>
</evidence>
<dbReference type="GO" id="GO:0045333">
    <property type="term" value="P:cellular respiration"/>
    <property type="evidence" value="ECO:0007669"/>
    <property type="project" value="TreeGrafter"/>
</dbReference>
<dbReference type="SUPFAM" id="SSF140490">
    <property type="entry name" value="Nqo1C-terminal domain-like"/>
    <property type="match status" value="1"/>
</dbReference>
<keyword evidence="4" id="KW-0004">4Fe-4S</keyword>
<dbReference type="PROSITE" id="PS00644">
    <property type="entry name" value="COMPLEX1_51K_1"/>
    <property type="match status" value="1"/>
</dbReference>
<evidence type="ECO:0000259" key="10">
    <source>
        <dbReference type="SMART" id="SM00928"/>
    </source>
</evidence>
<comment type="similarity">
    <text evidence="3">Belongs to the complex I 51 kDa subunit family.</text>
</comment>
<name>D0LZ02_HALO1</name>
<comment type="cofactor">
    <cofactor evidence="2">
        <name>[4Fe-4S] cluster</name>
        <dbReference type="ChEBI" id="CHEBI:49883"/>
    </cofactor>
</comment>
<dbReference type="eggNOG" id="COG1894">
    <property type="taxonomic scope" value="Bacteria"/>
</dbReference>
<dbReference type="GO" id="GO:0046872">
    <property type="term" value="F:metal ion binding"/>
    <property type="evidence" value="ECO:0007669"/>
    <property type="project" value="UniProtKB-KW"/>
</dbReference>
<dbReference type="FunFam" id="1.20.1440.230:FF:000001">
    <property type="entry name" value="Mitochondrial NADH dehydrogenase flavoprotein 1"/>
    <property type="match status" value="1"/>
</dbReference>
<dbReference type="Gene3D" id="1.20.1440.230">
    <property type="entry name" value="NADH-ubiquinone oxidoreductase 51kDa subunit, iron-sulphur binding domain"/>
    <property type="match status" value="1"/>
</dbReference>
<gene>
    <name evidence="11" type="ordered locus">Hoch_1925</name>
</gene>
<keyword evidence="5" id="KW-0285">Flavoprotein</keyword>
<dbReference type="AlphaFoldDB" id="D0LZ02"/>
<evidence type="ECO:0000256" key="9">
    <source>
        <dbReference type="ARBA" id="ARBA00023014"/>
    </source>
</evidence>
<dbReference type="GO" id="GO:0008137">
    <property type="term" value="F:NADH dehydrogenase (ubiquinone) activity"/>
    <property type="evidence" value="ECO:0007669"/>
    <property type="project" value="InterPro"/>
</dbReference>
<evidence type="ECO:0000256" key="6">
    <source>
        <dbReference type="ARBA" id="ARBA00022643"/>
    </source>
</evidence>
<dbReference type="SUPFAM" id="SSF142984">
    <property type="entry name" value="Nqo1 middle domain-like"/>
    <property type="match status" value="1"/>
</dbReference>
<keyword evidence="8" id="KW-0408">Iron</keyword>
<dbReference type="Gene3D" id="3.10.20.600">
    <property type="match status" value="1"/>
</dbReference>
<protein>
    <submittedName>
        <fullName evidence="11">NADH-quinone oxidoreductase, F subunit</fullName>
        <ecNumber evidence="11">1.6.99.5</ecNumber>
    </submittedName>
</protein>
<evidence type="ECO:0000256" key="3">
    <source>
        <dbReference type="ARBA" id="ARBA00007523"/>
    </source>
</evidence>
<dbReference type="InterPro" id="IPR011538">
    <property type="entry name" value="Nuo51_FMN-bd"/>
</dbReference>
<sequence length="445" mass="47786">MPADFQTKVVTQHFGKDEARTIAGYETLGGYAVAKRALGMAREQILAEVKASNLRGRGGAGFPTGVKWGFVPAGSKDVHLVCNADESEPGTCKDRELLFWDPHRLIEGMIVSAHALGAVHNYIYIRGEMMREVLVLQDAVREAYERGYLGDNIFGTGKACHLTVHRGAGAYICGEETALLNSLEGLRGQPRLKPPFPAVKGLFGNPTVVNNVETLMNVPTIIDKGGAWFAALGPEGGRSGGTRIVCVSGHVEKPGVYELPMTITFNQLIDEVCGGVWKGRKVKAVIPGGSSMPPLTAEELDVPIEFDALMTDERIRPVEVLRGQQFDMGGGRALRTMAGSGGIVVMDDHTDVVKACWRIMKFYAHESCGQCTPCREGTGWLEQICRRVAHGGGKPGDIDLLAQISHGIAGNSICALGEAAAWPMMGFITKFRDEFEAKCASGAAA</sequence>
<dbReference type="Pfam" id="PF01512">
    <property type="entry name" value="Complex1_51K"/>
    <property type="match status" value="1"/>
</dbReference>
<dbReference type="SUPFAM" id="SSF142019">
    <property type="entry name" value="Nqo1 FMN-binding domain-like"/>
    <property type="match status" value="1"/>
</dbReference>
<dbReference type="Proteomes" id="UP000001880">
    <property type="component" value="Chromosome"/>
</dbReference>
<evidence type="ECO:0000256" key="7">
    <source>
        <dbReference type="ARBA" id="ARBA00022723"/>
    </source>
</evidence>
<evidence type="ECO:0000256" key="2">
    <source>
        <dbReference type="ARBA" id="ARBA00001966"/>
    </source>
</evidence>
<dbReference type="GO" id="GO:0051539">
    <property type="term" value="F:4 iron, 4 sulfur cluster binding"/>
    <property type="evidence" value="ECO:0007669"/>
    <property type="project" value="UniProtKB-KW"/>
</dbReference>
<dbReference type="PROSITE" id="PS00645">
    <property type="entry name" value="COMPLEX1_51K_2"/>
    <property type="match status" value="1"/>
</dbReference>
<feature type="domain" description="NADH-ubiquinone oxidoreductase 51kDa subunit iron-sulphur binding" evidence="10">
    <location>
        <begin position="353"/>
        <end position="398"/>
    </location>
</feature>
<dbReference type="OrthoDB" id="9805533at2"/>
<proteinExistence type="inferred from homology"/>
<reference evidence="11 12" key="1">
    <citation type="journal article" date="2010" name="Stand. Genomic Sci.">
        <title>Complete genome sequence of Haliangium ochraceum type strain (SMP-2).</title>
        <authorList>
            <consortium name="US DOE Joint Genome Institute (JGI-PGF)"/>
            <person name="Ivanova N."/>
            <person name="Daum C."/>
            <person name="Lang E."/>
            <person name="Abt B."/>
            <person name="Kopitz M."/>
            <person name="Saunders E."/>
            <person name="Lapidus A."/>
            <person name="Lucas S."/>
            <person name="Glavina Del Rio T."/>
            <person name="Nolan M."/>
            <person name="Tice H."/>
            <person name="Copeland A."/>
            <person name="Cheng J.F."/>
            <person name="Chen F."/>
            <person name="Bruce D."/>
            <person name="Goodwin L."/>
            <person name="Pitluck S."/>
            <person name="Mavromatis K."/>
            <person name="Pati A."/>
            <person name="Mikhailova N."/>
            <person name="Chen A."/>
            <person name="Palaniappan K."/>
            <person name="Land M."/>
            <person name="Hauser L."/>
            <person name="Chang Y.J."/>
            <person name="Jeffries C.D."/>
            <person name="Detter J.C."/>
            <person name="Brettin T."/>
            <person name="Rohde M."/>
            <person name="Goker M."/>
            <person name="Bristow J."/>
            <person name="Markowitz V."/>
            <person name="Eisen J.A."/>
            <person name="Hugenholtz P."/>
            <person name="Kyrpides N.C."/>
            <person name="Klenk H.P."/>
        </authorList>
    </citation>
    <scope>NUCLEOTIDE SEQUENCE [LARGE SCALE GENOMIC DNA]</scope>
    <source>
        <strain evidence="12">DSM 14365 / CIP 107738 / JCM 11303 / AJ 13395 / SMP-2</strain>
    </source>
</reference>
<dbReference type="InterPro" id="IPR019575">
    <property type="entry name" value="Nuop51_4Fe4S-bd"/>
</dbReference>
<dbReference type="KEGG" id="hoh:Hoch_1925"/>
<dbReference type="Gene3D" id="6.10.250.1450">
    <property type="match status" value="1"/>
</dbReference>
<dbReference type="InterPro" id="IPR054765">
    <property type="entry name" value="SLBB_dom"/>
</dbReference>
<dbReference type="RefSeq" id="WP_012827080.1">
    <property type="nucleotide sequence ID" value="NC_013440.1"/>
</dbReference>
<evidence type="ECO:0000256" key="1">
    <source>
        <dbReference type="ARBA" id="ARBA00001917"/>
    </source>
</evidence>